<accession>A0A1A9ZQ80</accession>
<feature type="region of interest" description="Disordered" evidence="2">
    <location>
        <begin position="267"/>
        <end position="289"/>
    </location>
</feature>
<evidence type="ECO:0000256" key="3">
    <source>
        <dbReference type="SAM" id="Phobius"/>
    </source>
</evidence>
<sequence length="948" mass="108897">MIFDETAQEYCRMSWFLIETDEGLCLGSNKQPNGKRFLVIIHSMELIDEESENMYVDRKVRFMWKQGIVEGKIRLASDERDSVDNELKMLQENEAENAVSQSNKSKNYIVQYRRGTDAIIYRILREKVTAEDMQKSVVMEDEIPYVAKILYMNESQELLLQELNLLKDKCFEATFTESGDSDNLENDWLLIQYSTGPLNLTYKIINYSDTVWQNENKFKHVVAYITASDVTFQGIVLSKSKDYDELKKTLEVIEEVGLTSTFPLDPSSEASKTITNTSGITGEKQEGMGESFRLLANSNHTREEKEKEENSIDKDICVINPLCGKASDVLENHDLKATKSLIDLSRLSGGSDRDRPAKSDIVYDNYGQNRESRSSQQHDAEEGERQRAKSTPSISLLLQHDARELANEVKGKQRRHTDTRLSTRRSVKKREPKETILQVIDYTIGEDFVETPKNKQPGRKSETLSLQKTGCDMLPAPVLRDKCARIDYLEEQVLMLRQELSRVKEEFVPMEDLLRFNSLSERLRELNSLLSDLKHNCNRTRFSDYPDDEEALEKHIRTINFDNPPNEIATSSAPSSPEVTTKEEQPLLPSPPPAPPEEGDCDFTNVPLAMPRNENFKIVNDYRVDPEVRRQRLDKREQERAQVRCQNHKQQQFPENSEPLGMPEKVDSKSKCLRFEWDTSPIPPLPDVDQDRRKAASLPTSSLYVPEAVLMKRTSEVQTDRHRWGPTRKKTSKCSHLDSKRASEFEYPDSRRSSDKGRKSDFDRELTSEAQTDHHKWGPTRKKRTTCSHLDPRRTTEFDDDPLSPARASNASSSRRRSLMQNRSSENSHEMCANMDLPLLTSNLPEAIYDVIENVQPSNIALTILLQVNNLYHINVSVMRTGQSLGCLYATEECIIEANRRHRFYNHLETVTPPKIKLNFIVFILTTLLALLRGFILISSDVISSKFI</sequence>
<evidence type="ECO:0000313" key="4">
    <source>
        <dbReference type="EnsemblMetazoa" id="GPAI021628-PA"/>
    </source>
</evidence>
<keyword evidence="3" id="KW-0812">Transmembrane</keyword>
<feature type="transmembrane region" description="Helical" evidence="3">
    <location>
        <begin position="918"/>
        <end position="938"/>
    </location>
</feature>
<organism evidence="4 5">
    <name type="scientific">Glossina pallidipes</name>
    <name type="common">Tsetse fly</name>
    <dbReference type="NCBI Taxonomy" id="7398"/>
    <lineage>
        <taxon>Eukaryota</taxon>
        <taxon>Metazoa</taxon>
        <taxon>Ecdysozoa</taxon>
        <taxon>Arthropoda</taxon>
        <taxon>Hexapoda</taxon>
        <taxon>Insecta</taxon>
        <taxon>Pterygota</taxon>
        <taxon>Neoptera</taxon>
        <taxon>Endopterygota</taxon>
        <taxon>Diptera</taxon>
        <taxon>Brachycera</taxon>
        <taxon>Muscomorpha</taxon>
        <taxon>Hippoboscoidea</taxon>
        <taxon>Glossinidae</taxon>
        <taxon>Glossina</taxon>
    </lineage>
</organism>
<feature type="region of interest" description="Disordered" evidence="2">
    <location>
        <begin position="714"/>
        <end position="830"/>
    </location>
</feature>
<feature type="compositionally biased region" description="Low complexity" evidence="2">
    <location>
        <begin position="804"/>
        <end position="813"/>
    </location>
</feature>
<feature type="coiled-coil region" evidence="1">
    <location>
        <begin position="486"/>
        <end position="536"/>
    </location>
</feature>
<feature type="compositionally biased region" description="Basic and acidic residues" evidence="2">
    <location>
        <begin position="664"/>
        <end position="677"/>
    </location>
</feature>
<feature type="compositionally biased region" description="Basic and acidic residues" evidence="2">
    <location>
        <begin position="400"/>
        <end position="421"/>
    </location>
</feature>
<dbReference type="Proteomes" id="UP000092445">
    <property type="component" value="Unassembled WGS sequence"/>
</dbReference>
<protein>
    <submittedName>
        <fullName evidence="4">Uncharacterized protein</fullName>
    </submittedName>
</protein>
<feature type="compositionally biased region" description="Basic and acidic residues" evidence="2">
    <location>
        <begin position="714"/>
        <end position="723"/>
    </location>
</feature>
<feature type="compositionally biased region" description="Basic residues" evidence="2">
    <location>
        <begin position="777"/>
        <end position="786"/>
    </location>
</feature>
<feature type="region of interest" description="Disordered" evidence="2">
    <location>
        <begin position="346"/>
        <end position="432"/>
    </location>
</feature>
<feature type="compositionally biased region" description="Basic and acidic residues" evidence="2">
    <location>
        <begin position="735"/>
        <end position="776"/>
    </location>
</feature>
<evidence type="ECO:0000313" key="5">
    <source>
        <dbReference type="Proteomes" id="UP000092445"/>
    </source>
</evidence>
<feature type="compositionally biased region" description="Polar residues" evidence="2">
    <location>
        <begin position="644"/>
        <end position="655"/>
    </location>
</feature>
<reference evidence="4" key="2">
    <citation type="submission" date="2020-05" db="UniProtKB">
        <authorList>
            <consortium name="EnsemblMetazoa"/>
        </authorList>
    </citation>
    <scope>IDENTIFICATION</scope>
    <source>
        <strain evidence="4">IAEA</strain>
    </source>
</reference>
<feature type="region of interest" description="Disordered" evidence="2">
    <location>
        <begin position="558"/>
        <end position="607"/>
    </location>
</feature>
<reference evidence="5" key="1">
    <citation type="submission" date="2014-03" db="EMBL/GenBank/DDBJ databases">
        <authorList>
            <person name="Aksoy S."/>
            <person name="Warren W."/>
            <person name="Wilson R.K."/>
        </authorList>
    </citation>
    <scope>NUCLEOTIDE SEQUENCE [LARGE SCALE GENOMIC DNA]</scope>
    <source>
        <strain evidence="5">IAEA</strain>
    </source>
</reference>
<evidence type="ECO:0000256" key="2">
    <source>
        <dbReference type="SAM" id="MobiDB-lite"/>
    </source>
</evidence>
<feature type="compositionally biased region" description="Polar residues" evidence="2">
    <location>
        <begin position="267"/>
        <end position="280"/>
    </location>
</feature>
<feature type="compositionally biased region" description="Basic residues" evidence="2">
    <location>
        <begin position="724"/>
        <end position="733"/>
    </location>
</feature>
<feature type="region of interest" description="Disordered" evidence="2">
    <location>
        <begin position="635"/>
        <end position="699"/>
    </location>
</feature>
<feature type="compositionally biased region" description="Basic and acidic residues" evidence="2">
    <location>
        <begin position="370"/>
        <end position="387"/>
    </location>
</feature>
<keyword evidence="3" id="KW-0472">Membrane</keyword>
<dbReference type="AlphaFoldDB" id="A0A1A9ZQ80"/>
<dbReference type="EnsemblMetazoa" id="GPAI021628-RA">
    <property type="protein sequence ID" value="GPAI021628-PA"/>
    <property type="gene ID" value="GPAI021628"/>
</dbReference>
<dbReference type="VEuPathDB" id="VectorBase:GPAI021628"/>
<proteinExistence type="predicted"/>
<feature type="compositionally biased region" description="Polar residues" evidence="2">
    <location>
        <begin position="560"/>
        <end position="579"/>
    </location>
</feature>
<name>A0A1A9ZQ80_GLOPL</name>
<dbReference type="STRING" id="7398.A0A1A9ZQ80"/>
<evidence type="ECO:0000256" key="1">
    <source>
        <dbReference type="SAM" id="Coils"/>
    </source>
</evidence>
<keyword evidence="3" id="KW-1133">Transmembrane helix</keyword>
<keyword evidence="5" id="KW-1185">Reference proteome</keyword>
<keyword evidence="1" id="KW-0175">Coiled coil</keyword>